<dbReference type="GO" id="GO:0032196">
    <property type="term" value="P:transposition"/>
    <property type="evidence" value="ECO:0007669"/>
    <property type="project" value="UniProtKB-KW"/>
</dbReference>
<evidence type="ECO:0000256" key="8">
    <source>
        <dbReference type="SAM" id="MobiDB-lite"/>
    </source>
</evidence>
<proteinExistence type="inferred from homology"/>
<dbReference type="InterPro" id="IPR021027">
    <property type="entry name" value="Transposase_put_HTH"/>
</dbReference>
<evidence type="ECO:0000256" key="6">
    <source>
        <dbReference type="ARBA" id="ARBA00023125"/>
    </source>
</evidence>
<feature type="domain" description="Probable transposase IS891/IS1136/IS1341" evidence="9">
    <location>
        <begin position="166"/>
        <end position="280"/>
    </location>
</feature>
<organism evidence="12">
    <name type="scientific">Micromonospora echinospora</name>
    <name type="common">Micromonospora purpurea</name>
    <dbReference type="NCBI Taxonomy" id="1877"/>
    <lineage>
        <taxon>Bacteria</taxon>
        <taxon>Bacillati</taxon>
        <taxon>Actinomycetota</taxon>
        <taxon>Actinomycetes</taxon>
        <taxon>Micromonosporales</taxon>
        <taxon>Micromonosporaceae</taxon>
        <taxon>Micromonospora</taxon>
    </lineage>
</organism>
<dbReference type="Pfam" id="PF01385">
    <property type="entry name" value="OrfB_IS605"/>
    <property type="match status" value="1"/>
</dbReference>
<evidence type="ECO:0000259" key="9">
    <source>
        <dbReference type="Pfam" id="PF01385"/>
    </source>
</evidence>
<protein>
    <submittedName>
        <fullName evidence="12">IS</fullName>
    </submittedName>
</protein>
<keyword evidence="4" id="KW-0479">Metal-binding</keyword>
<comment type="similarity">
    <text evidence="1">In the C-terminal section; belongs to the transposase 35 family.</text>
</comment>
<dbReference type="PANTHER" id="PTHR30405">
    <property type="entry name" value="TRANSPOSASE"/>
    <property type="match status" value="1"/>
</dbReference>
<dbReference type="GO" id="GO:0046872">
    <property type="term" value="F:metal ion binding"/>
    <property type="evidence" value="ECO:0007669"/>
    <property type="project" value="UniProtKB-KW"/>
</dbReference>
<dbReference type="EMBL" id="AF497482">
    <property type="protein sequence ID" value="AAM70345.1"/>
    <property type="molecule type" value="Genomic_DNA"/>
</dbReference>
<dbReference type="GO" id="GO:0003677">
    <property type="term" value="F:DNA binding"/>
    <property type="evidence" value="ECO:0007669"/>
    <property type="project" value="UniProtKB-KW"/>
</dbReference>
<keyword evidence="7" id="KW-0233">DNA recombination</keyword>
<feature type="domain" description="Cas12f1-like TNB" evidence="10">
    <location>
        <begin position="292"/>
        <end position="359"/>
    </location>
</feature>
<dbReference type="AlphaFoldDB" id="Q8KNE3"/>
<dbReference type="NCBIfam" id="TIGR01766">
    <property type="entry name" value="IS200/IS605 family accessory protein TnpB-like domain"/>
    <property type="match status" value="1"/>
</dbReference>
<evidence type="ECO:0000259" key="11">
    <source>
        <dbReference type="Pfam" id="PF12323"/>
    </source>
</evidence>
<keyword evidence="5" id="KW-0862">Zinc</keyword>
<feature type="domain" description="Transposase putative helix-turn-helix" evidence="11">
    <location>
        <begin position="1"/>
        <end position="44"/>
    </location>
</feature>
<name>Q8KNE3_MICEC</name>
<evidence type="ECO:0000259" key="10">
    <source>
        <dbReference type="Pfam" id="PF07282"/>
    </source>
</evidence>
<gene>
    <name evidence="12" type="primary">IS</name>
</gene>
<dbReference type="InterPro" id="IPR010095">
    <property type="entry name" value="Cas12f1-like_TNB"/>
</dbReference>
<dbReference type="GO" id="GO:0006310">
    <property type="term" value="P:DNA recombination"/>
    <property type="evidence" value="ECO:0007669"/>
    <property type="project" value="UniProtKB-KW"/>
</dbReference>
<dbReference type="InterPro" id="IPR001959">
    <property type="entry name" value="Transposase"/>
</dbReference>
<evidence type="ECO:0000256" key="4">
    <source>
        <dbReference type="ARBA" id="ARBA00022723"/>
    </source>
</evidence>
<sequence>MRTAYRCRAYPTPEQAAVLNRTFGCVRVVWNRTLAARHARWHTERRSTSYAETDRALTEMKKQPDLAYLGEVSSVPLQQTLRHQHTAMTAFFAKRARYPRYKSRHGRQSASYTRSAFRLRSGNLSLGKTPGVLRFVWSLPNVDPAGLDPTMVTVSRDPDGRWFVTFAVDVDTPAAPEPTGEAVGVDLGLTDFAVLSTGERIPHPKHMERRERRLKRYQRIMARRQKGSANRAKAKRMVARAHSQVRDARRDFLHQQSTALVRRFAAIAVEDLAVANMVRNHSLAKAISRTGWAEFRTLLTYKAHRDGRTLAVVDRWYPSSKTCSACGHLLATLSLGTRHWTCPSCGTRHDRDVNAAKNITVAAGLAETKNACGADVRHEGPPSVRSAVNQEPQPARVGLPRL</sequence>
<evidence type="ECO:0000313" key="12">
    <source>
        <dbReference type="EMBL" id="AAM70345.1"/>
    </source>
</evidence>
<dbReference type="Pfam" id="PF12323">
    <property type="entry name" value="HTH_OrfB_IS605"/>
    <property type="match status" value="1"/>
</dbReference>
<reference evidence="12" key="1">
    <citation type="journal article" date="2002" name="Science">
        <title>The calicheamicin gene cluster and its iterative type I enediyne PKS.</title>
        <authorList>
            <person name="Ahlert J."/>
            <person name="Shepard E."/>
            <person name="Lomovskaya N."/>
            <person name="Zazopoulos E."/>
            <person name="Staffa A."/>
            <person name="Bachmann B.O."/>
            <person name="Huang K."/>
            <person name="Fonstein L."/>
            <person name="Czisny A."/>
            <person name="Whitwam R.E."/>
            <person name="Farnet C.M."/>
            <person name="Thorson J.S."/>
        </authorList>
    </citation>
    <scope>NUCLEOTIDE SEQUENCE</scope>
    <source>
        <strain evidence="12">NRRL 15839</strain>
    </source>
</reference>
<evidence type="ECO:0000256" key="1">
    <source>
        <dbReference type="ARBA" id="ARBA00008761"/>
    </source>
</evidence>
<accession>Q8KNE3</accession>
<evidence type="ECO:0000256" key="5">
    <source>
        <dbReference type="ARBA" id="ARBA00022833"/>
    </source>
</evidence>
<evidence type="ECO:0000256" key="2">
    <source>
        <dbReference type="ARBA" id="ARBA00011044"/>
    </source>
</evidence>
<feature type="region of interest" description="Disordered" evidence="8">
    <location>
        <begin position="374"/>
        <end position="402"/>
    </location>
</feature>
<dbReference type="Pfam" id="PF07282">
    <property type="entry name" value="Cas12f1-like_TNB"/>
    <property type="match status" value="1"/>
</dbReference>
<keyword evidence="6" id="KW-0238">DNA-binding</keyword>
<dbReference type="PANTHER" id="PTHR30405:SF25">
    <property type="entry name" value="RNA-GUIDED DNA ENDONUCLEASE INSQ-RELATED"/>
    <property type="match status" value="1"/>
</dbReference>
<comment type="similarity">
    <text evidence="2">In the N-terminal section; belongs to the transposase 2 family.</text>
</comment>
<dbReference type="NCBIfam" id="NF040570">
    <property type="entry name" value="guided_TnpB"/>
    <property type="match status" value="1"/>
</dbReference>
<dbReference type="InterPro" id="IPR051399">
    <property type="entry name" value="RNA-guided_DNA_endo/Transpos"/>
</dbReference>
<evidence type="ECO:0000256" key="3">
    <source>
        <dbReference type="ARBA" id="ARBA00022578"/>
    </source>
</evidence>
<evidence type="ECO:0000256" key="7">
    <source>
        <dbReference type="ARBA" id="ARBA00023172"/>
    </source>
</evidence>
<keyword evidence="3" id="KW-0815">Transposition</keyword>